<proteinExistence type="predicted"/>
<reference evidence="1" key="1">
    <citation type="submission" date="2018-05" db="EMBL/GenBank/DDBJ databases">
        <authorList>
            <person name="Lanie J.A."/>
            <person name="Ng W.-L."/>
            <person name="Kazmierczak K.M."/>
            <person name="Andrzejewski T.M."/>
            <person name="Davidsen T.M."/>
            <person name="Wayne K.J."/>
            <person name="Tettelin H."/>
            <person name="Glass J.I."/>
            <person name="Rusch D."/>
            <person name="Podicherti R."/>
            <person name="Tsui H.-C.T."/>
            <person name="Winkler M.E."/>
        </authorList>
    </citation>
    <scope>NUCLEOTIDE SEQUENCE</scope>
</reference>
<dbReference type="AlphaFoldDB" id="A0A381WI33"/>
<protein>
    <recommendedName>
        <fullName evidence="2">Neutral/alkaline non-lysosomal ceramidase N-terminal domain-containing protein</fullName>
    </recommendedName>
</protein>
<dbReference type="EMBL" id="UINC01011866">
    <property type="protein sequence ID" value="SVA52112.1"/>
    <property type="molecule type" value="Genomic_DNA"/>
</dbReference>
<sequence>MTDRESLVVRADGFRGYIGVARRDVTPPVGIYARQWGAARHDVAEGVHRPLALTALALRESSVSSALVLLAMDGGWFKVREDEEGIRNAVVDSLGLDPTRLIFALSHTHAACSLSSSDADRPGGHLIAPYLETIAVNACEAAREATAAAVPGSLTWSTGRCDLAVNRDLPDPDPDQDRFVVGFNPAERPEDTLVVGRATRDSDGACLATVVNYACHPTTLAWENRLLSPDYVGAARAVVESATGDAPMLFLQGASGELSPARQYTGDTEIADRHGARLGYAVLSAGQSMEPPGQGLRYAGARESGATLGIWASEPYDLPRVLASTTFSVALPIKPMPSEREIEKSLAKCEDRVLGERLSRELAKVRLMGSGPDCPVTVWLMLAGNTIFVALSHECYSRFQRHLRRAFPDYTVIVMNLANGASGSYLYPPESSSEGIYQVWVSPFTKEALPGLTEACVRETGQLIESSRRR</sequence>
<name>A0A381WI33_9ZZZZ</name>
<organism evidence="1">
    <name type="scientific">marine metagenome</name>
    <dbReference type="NCBI Taxonomy" id="408172"/>
    <lineage>
        <taxon>unclassified sequences</taxon>
        <taxon>metagenomes</taxon>
        <taxon>ecological metagenomes</taxon>
    </lineage>
</organism>
<evidence type="ECO:0000313" key="1">
    <source>
        <dbReference type="EMBL" id="SVA52112.1"/>
    </source>
</evidence>
<gene>
    <name evidence="1" type="ORF">METZ01_LOCUS104966</name>
</gene>
<accession>A0A381WI33</accession>
<evidence type="ECO:0008006" key="2">
    <source>
        <dbReference type="Google" id="ProtNLM"/>
    </source>
</evidence>